<dbReference type="EMBL" id="BART01009218">
    <property type="protein sequence ID" value="GAG64818.1"/>
    <property type="molecule type" value="Genomic_DNA"/>
</dbReference>
<gene>
    <name evidence="1" type="ORF">S01H4_20486</name>
</gene>
<comment type="caution">
    <text evidence="1">The sequence shown here is derived from an EMBL/GenBank/DDBJ whole genome shotgun (WGS) entry which is preliminary data.</text>
</comment>
<protein>
    <recommendedName>
        <fullName evidence="2">Nitrogen fixation protein NifZ</fullName>
    </recommendedName>
</protein>
<dbReference type="AlphaFoldDB" id="X0ZWG0"/>
<organism evidence="1">
    <name type="scientific">marine sediment metagenome</name>
    <dbReference type="NCBI Taxonomy" id="412755"/>
    <lineage>
        <taxon>unclassified sequences</taxon>
        <taxon>metagenomes</taxon>
        <taxon>ecological metagenomes</taxon>
    </lineage>
</organism>
<name>X0ZWG0_9ZZZZ</name>
<evidence type="ECO:0008006" key="2">
    <source>
        <dbReference type="Google" id="ProtNLM"/>
    </source>
</evidence>
<evidence type="ECO:0000313" key="1">
    <source>
        <dbReference type="EMBL" id="GAG64818.1"/>
    </source>
</evidence>
<reference evidence="1" key="1">
    <citation type="journal article" date="2014" name="Front. Microbiol.">
        <title>High frequency of phylogenetically diverse reductive dehalogenase-homologous genes in deep subseafloor sedimentary metagenomes.</title>
        <authorList>
            <person name="Kawai M."/>
            <person name="Futagami T."/>
            <person name="Toyoda A."/>
            <person name="Takaki Y."/>
            <person name="Nishi S."/>
            <person name="Hori S."/>
            <person name="Arai W."/>
            <person name="Tsubouchi T."/>
            <person name="Morono Y."/>
            <person name="Uchiyama I."/>
            <person name="Ito T."/>
            <person name="Fujiyama A."/>
            <person name="Inagaki F."/>
            <person name="Takami H."/>
        </authorList>
    </citation>
    <scope>NUCLEOTIDE SEQUENCE</scope>
    <source>
        <strain evidence="1">Expedition CK06-06</strain>
    </source>
</reference>
<accession>X0ZWG0</accession>
<proteinExistence type="predicted"/>
<sequence length="76" mass="8570">MESKYKIGQRVIAKPVKSQALSARSSGIEQYVGQSGIVTDFYWIRPDAGEVFFIYTVKMGDSQEEVVLYEDELETG</sequence>